<dbReference type="GO" id="GO:0003700">
    <property type="term" value="F:DNA-binding transcription factor activity"/>
    <property type="evidence" value="ECO:0007669"/>
    <property type="project" value="InterPro"/>
</dbReference>
<dbReference type="PANTHER" id="PTHR30419">
    <property type="entry name" value="HTH-TYPE TRANSCRIPTIONAL REGULATOR YBHD"/>
    <property type="match status" value="1"/>
</dbReference>
<dbReference type="SUPFAM" id="SSF46785">
    <property type="entry name" value="Winged helix' DNA-binding domain"/>
    <property type="match status" value="1"/>
</dbReference>
<keyword evidence="3" id="KW-0238">DNA-binding</keyword>
<dbReference type="PRINTS" id="PR00039">
    <property type="entry name" value="HTHLYSR"/>
</dbReference>
<dbReference type="Gene3D" id="1.10.10.10">
    <property type="entry name" value="Winged helix-like DNA-binding domain superfamily/Winged helix DNA-binding domain"/>
    <property type="match status" value="1"/>
</dbReference>
<dbReference type="InterPro" id="IPR050950">
    <property type="entry name" value="HTH-type_LysR_regulators"/>
</dbReference>
<dbReference type="Gene3D" id="3.40.190.290">
    <property type="match status" value="1"/>
</dbReference>
<accession>A0A1L7ALP4</accession>
<feature type="domain" description="HTH lysR-type" evidence="5">
    <location>
        <begin position="5"/>
        <end position="62"/>
    </location>
</feature>
<protein>
    <recommendedName>
        <fullName evidence="5">HTH lysR-type domain-containing protein</fullName>
    </recommendedName>
</protein>
<evidence type="ECO:0000256" key="1">
    <source>
        <dbReference type="ARBA" id="ARBA00009437"/>
    </source>
</evidence>
<dbReference type="Proteomes" id="UP000185494">
    <property type="component" value="Chromosome 2"/>
</dbReference>
<keyword evidence="2" id="KW-0805">Transcription regulation</keyword>
<dbReference type="SUPFAM" id="SSF53850">
    <property type="entry name" value="Periplasmic binding protein-like II"/>
    <property type="match status" value="1"/>
</dbReference>
<dbReference type="InterPro" id="IPR036388">
    <property type="entry name" value="WH-like_DNA-bd_sf"/>
</dbReference>
<evidence type="ECO:0000259" key="5">
    <source>
        <dbReference type="PROSITE" id="PS50931"/>
    </source>
</evidence>
<evidence type="ECO:0000313" key="6">
    <source>
        <dbReference type="EMBL" id="APT59693.1"/>
    </source>
</evidence>
<dbReference type="InterPro" id="IPR036390">
    <property type="entry name" value="WH_DNA-bd_sf"/>
</dbReference>
<gene>
    <name evidence="6" type="ORF">RGI145_20415</name>
</gene>
<dbReference type="STRING" id="257708.RGI145_20415"/>
<comment type="similarity">
    <text evidence="1">Belongs to the LysR transcriptional regulatory family.</text>
</comment>
<dbReference type="Pfam" id="PF00126">
    <property type="entry name" value="HTH_1"/>
    <property type="match status" value="1"/>
</dbReference>
<dbReference type="InterPro" id="IPR005119">
    <property type="entry name" value="LysR_subst-bd"/>
</dbReference>
<dbReference type="FunFam" id="1.10.10.10:FF:000001">
    <property type="entry name" value="LysR family transcriptional regulator"/>
    <property type="match status" value="1"/>
</dbReference>
<dbReference type="EMBL" id="CP015584">
    <property type="protein sequence ID" value="APT59693.1"/>
    <property type="molecule type" value="Genomic_DNA"/>
</dbReference>
<evidence type="ECO:0000313" key="7">
    <source>
        <dbReference type="Proteomes" id="UP000185494"/>
    </source>
</evidence>
<dbReference type="InterPro" id="IPR000847">
    <property type="entry name" value="LysR_HTH_N"/>
</dbReference>
<dbReference type="AlphaFoldDB" id="A0A1L7ALP4"/>
<evidence type="ECO:0000256" key="2">
    <source>
        <dbReference type="ARBA" id="ARBA00023015"/>
    </source>
</evidence>
<keyword evidence="4" id="KW-0804">Transcription</keyword>
<dbReference type="PANTHER" id="PTHR30419:SF30">
    <property type="entry name" value="LYSR FAMILY TRANSCRIPTIONAL REGULATOR"/>
    <property type="match status" value="1"/>
</dbReference>
<sequence>MRINPSLQQLSAFLRLARAGSFSEAARQSGVSQPALSRMVQQMEEAIGARLFDRTTRSVALTPAGQDLLPIAERLVAEFDRSFSELARFIEGRRGRVAVAALPSIAAVLLPPAIARYRQGHAEVEVAVLDGLSGSVLDAVTEGRADIGLTIRPGPQTVLSYRPLVSDEFGLVCRPGEALAGEDSPLPWSVFEGRPFVAMAPGSSVRQMTDAAFLQAGLAIPPLYGCAFLGTTGHLVASGLGITALPRLTMPLLGRIDLVWRRLERPVMRRQIGVVTQPRRSLSPAAQAFLAVLEEQARMQG</sequence>
<dbReference type="GO" id="GO:0003677">
    <property type="term" value="F:DNA binding"/>
    <property type="evidence" value="ECO:0007669"/>
    <property type="project" value="UniProtKB-KW"/>
</dbReference>
<name>A0A1L7ALP4_9PROT</name>
<dbReference type="CDD" id="cd08440">
    <property type="entry name" value="PBP2_LTTR_like_4"/>
    <property type="match status" value="1"/>
</dbReference>
<reference evidence="6 7" key="1">
    <citation type="submission" date="2016-05" db="EMBL/GenBank/DDBJ databases">
        <title>Complete Genome and Methylome Analysis of Psychrotrophic Bacterial Isolates from Antarctic Lake Untersee.</title>
        <authorList>
            <person name="Fomenkov A."/>
            <person name="Akimov V.N."/>
            <person name="Vasilyeva L.V."/>
            <person name="Andersen D."/>
            <person name="Vincze T."/>
            <person name="Roberts R.J."/>
        </authorList>
    </citation>
    <scope>NUCLEOTIDE SEQUENCE [LARGE SCALE GENOMIC DNA]</scope>
    <source>
        <strain evidence="6 7">U14-5</strain>
    </source>
</reference>
<dbReference type="RefSeq" id="WP_075800402.1">
    <property type="nucleotide sequence ID" value="NZ_CP015584.1"/>
</dbReference>
<dbReference type="PROSITE" id="PS50931">
    <property type="entry name" value="HTH_LYSR"/>
    <property type="match status" value="1"/>
</dbReference>
<dbReference type="KEGG" id="rgi:RGI145_20415"/>
<organism evidence="6 7">
    <name type="scientific">Roseomonas gilardii</name>
    <dbReference type="NCBI Taxonomy" id="257708"/>
    <lineage>
        <taxon>Bacteria</taxon>
        <taxon>Pseudomonadati</taxon>
        <taxon>Pseudomonadota</taxon>
        <taxon>Alphaproteobacteria</taxon>
        <taxon>Acetobacterales</taxon>
        <taxon>Roseomonadaceae</taxon>
        <taxon>Roseomonas</taxon>
    </lineage>
</organism>
<proteinExistence type="inferred from homology"/>
<evidence type="ECO:0000256" key="4">
    <source>
        <dbReference type="ARBA" id="ARBA00023163"/>
    </source>
</evidence>
<dbReference type="Pfam" id="PF03466">
    <property type="entry name" value="LysR_substrate"/>
    <property type="match status" value="1"/>
</dbReference>
<evidence type="ECO:0000256" key="3">
    <source>
        <dbReference type="ARBA" id="ARBA00023125"/>
    </source>
</evidence>
<dbReference type="GO" id="GO:0005829">
    <property type="term" value="C:cytosol"/>
    <property type="evidence" value="ECO:0007669"/>
    <property type="project" value="TreeGrafter"/>
</dbReference>